<name>A0A1H8MK56_9PROT</name>
<reference evidence="2 3" key="1">
    <citation type="submission" date="2016-10" db="EMBL/GenBank/DDBJ databases">
        <authorList>
            <person name="de Groot N.N."/>
        </authorList>
    </citation>
    <scope>NUCLEOTIDE SEQUENCE [LARGE SCALE GENOMIC DNA]</scope>
    <source>
        <strain evidence="2 3">Nl18</strain>
    </source>
</reference>
<evidence type="ECO:0000256" key="1">
    <source>
        <dbReference type="SAM" id="MobiDB-lite"/>
    </source>
</evidence>
<organism evidence="2 3">
    <name type="scientific">Nitrosospira multiformis</name>
    <dbReference type="NCBI Taxonomy" id="1231"/>
    <lineage>
        <taxon>Bacteria</taxon>
        <taxon>Pseudomonadati</taxon>
        <taxon>Pseudomonadota</taxon>
        <taxon>Betaproteobacteria</taxon>
        <taxon>Nitrosomonadales</taxon>
        <taxon>Nitrosomonadaceae</taxon>
        <taxon>Nitrosospira</taxon>
    </lineage>
</organism>
<feature type="region of interest" description="Disordered" evidence="1">
    <location>
        <begin position="1"/>
        <end position="40"/>
    </location>
</feature>
<evidence type="ECO:0000313" key="2">
    <source>
        <dbReference type="EMBL" id="SEO17618.1"/>
    </source>
</evidence>
<sequence length="65" mass="7130">MEHTSQNILGQNQQADTSVIADTVERTPHRNSTANTDPAGFQDRLQTVRLKANAMGSCNWTGWAS</sequence>
<feature type="compositionally biased region" description="Polar residues" evidence="1">
    <location>
        <begin position="1"/>
        <end position="17"/>
    </location>
</feature>
<evidence type="ECO:0000313" key="3">
    <source>
        <dbReference type="Proteomes" id="UP000183898"/>
    </source>
</evidence>
<protein>
    <submittedName>
        <fullName evidence="2">Uncharacterized protein</fullName>
    </submittedName>
</protein>
<proteinExistence type="predicted"/>
<dbReference type="Proteomes" id="UP000183898">
    <property type="component" value="Unassembled WGS sequence"/>
</dbReference>
<dbReference type="AlphaFoldDB" id="A0A1H8MK56"/>
<dbReference type="EMBL" id="FOCT01000013">
    <property type="protein sequence ID" value="SEO17618.1"/>
    <property type="molecule type" value="Genomic_DNA"/>
</dbReference>
<accession>A0A1H8MK56</accession>
<gene>
    <name evidence="2" type="ORF">SAMN05216404_1138</name>
</gene>